<sequence length="248" mass="27709">MRLSTDTRKEPTHTRTIQNSYAVALRRLFRSYKKQAVEALKQSEGRTLAAADVNTPWLADRLRDLATEIIILPGKRITDDYVRKSYQSGTTYAGFGLTRAGIEVSVGANTPADWRAIDALRVRNLSALKGISDEQSKQIIEQLTTGIQRGEGIPELAGRITDRVDHIGIQRATVMARTETINAFTQGTIIRYQQHDIEETEFITAQDERVCPVCGPLDGKVFRLDSDHVVPPVHPQCRCVLLPIISKE</sequence>
<accession>A0A062UX83</accession>
<dbReference type="OrthoDB" id="326150at2157"/>
<evidence type="ECO:0000313" key="2">
    <source>
        <dbReference type="EMBL" id="KCZ71606.1"/>
    </source>
</evidence>
<dbReference type="Proteomes" id="UP000027153">
    <property type="component" value="Unassembled WGS sequence"/>
</dbReference>
<evidence type="ECO:0000259" key="1">
    <source>
        <dbReference type="Pfam" id="PF04233"/>
    </source>
</evidence>
<dbReference type="AlphaFoldDB" id="A0A062UX83"/>
<dbReference type="Pfam" id="PF04233">
    <property type="entry name" value="Phage_Mu_F"/>
    <property type="match status" value="1"/>
</dbReference>
<dbReference type="EMBL" id="JMIY01000005">
    <property type="protein sequence ID" value="KCZ71606.1"/>
    <property type="molecule type" value="Genomic_DNA"/>
</dbReference>
<feature type="domain" description="Phage head morphogenesis" evidence="1">
    <location>
        <begin position="138"/>
        <end position="241"/>
    </location>
</feature>
<protein>
    <submittedName>
        <fullName evidence="2">Phage putative head morphogenesis protein, SPP1 gp7 family</fullName>
    </submittedName>
</protein>
<name>A0A062UX83_9EURY</name>
<reference evidence="2 3" key="1">
    <citation type="journal article" date="2013" name="Nature">
        <title>Anaerobic oxidation of methane coupled to nitrate reduction in a novel archaeal lineage.</title>
        <authorList>
            <person name="Haroon M.F."/>
            <person name="Hu S."/>
            <person name="Shi Y."/>
            <person name="Imelfort M."/>
            <person name="Keller J."/>
            <person name="Hugenholtz P."/>
            <person name="Yuan Z."/>
            <person name="Tyson G.W."/>
        </authorList>
    </citation>
    <scope>NUCLEOTIDE SEQUENCE [LARGE SCALE GENOMIC DNA]</scope>
    <source>
        <strain evidence="2 3">ANME-2d</strain>
    </source>
</reference>
<gene>
    <name evidence="2" type="ORF">ANME2D_02341</name>
</gene>
<dbReference type="PATRIC" id="fig|1392998.3.peg.2340"/>
<dbReference type="InterPro" id="IPR006528">
    <property type="entry name" value="Phage_head_morphogenesis_dom"/>
</dbReference>
<comment type="caution">
    <text evidence="2">The sequence shown here is derived from an EMBL/GenBank/DDBJ whole genome shotgun (WGS) entry which is preliminary data.</text>
</comment>
<evidence type="ECO:0000313" key="3">
    <source>
        <dbReference type="Proteomes" id="UP000027153"/>
    </source>
</evidence>
<keyword evidence="3" id="KW-1185">Reference proteome</keyword>
<dbReference type="NCBIfam" id="TIGR01641">
    <property type="entry name" value="phageSPP1_gp7"/>
    <property type="match status" value="1"/>
</dbReference>
<proteinExistence type="predicted"/>
<organism evidence="2 3">
    <name type="scientific">Candidatus Methanoperedens nitratireducens</name>
    <dbReference type="NCBI Taxonomy" id="1392998"/>
    <lineage>
        <taxon>Archaea</taxon>
        <taxon>Methanobacteriati</taxon>
        <taxon>Methanobacteriota</taxon>
        <taxon>Stenosarchaea group</taxon>
        <taxon>Methanomicrobia</taxon>
        <taxon>Methanosarcinales</taxon>
        <taxon>ANME-2 cluster</taxon>
        <taxon>Candidatus Methanoperedentaceae</taxon>
        <taxon>Candidatus Methanoperedens</taxon>
    </lineage>
</organism>
<dbReference type="RefSeq" id="WP_048091670.1">
    <property type="nucleotide sequence ID" value="NZ_JMIY01000005.1"/>
</dbReference>